<evidence type="ECO:0000313" key="3">
    <source>
        <dbReference type="Proteomes" id="UP001604336"/>
    </source>
</evidence>
<name>A0ABD1Q1E9_9LAMI</name>
<dbReference type="InterPro" id="IPR029159">
    <property type="entry name" value="CA109-like"/>
</dbReference>
<keyword evidence="1" id="KW-0175">Coiled coil</keyword>
<sequence length="231" mass="26198">MSNARFDRPIKGTNRKEVIFFITKLGRNIIEMEAMMKKYRQKFKKIKDEMDRWGELQSQLLSLYSNASSIIQRLQVINKSRNYGGLKCVEGIEGAVLAKQMESLQVILLSMDETLEDFRRVVLSIEKIVRDSRQLVKGGSAQLTTKQLKQQIGVKPSLADCLDGLGLLEEMHQSEYHLKLSVVSALPELALIPSGGEDDLGSLRQLLVDQPNVPREEVQLIFDMVFAEEIC</sequence>
<gene>
    <name evidence="2" type="ORF">Adt_38146</name>
</gene>
<comment type="caution">
    <text evidence="2">The sequence shown here is derived from an EMBL/GenBank/DDBJ whole genome shotgun (WGS) entry which is preliminary data.</text>
</comment>
<evidence type="ECO:0000313" key="2">
    <source>
        <dbReference type="EMBL" id="KAL2470010.1"/>
    </source>
</evidence>
<reference evidence="3" key="1">
    <citation type="submission" date="2024-07" db="EMBL/GenBank/DDBJ databases">
        <title>Two chromosome-level genome assemblies of Korean endemic species Abeliophyllum distichum and Forsythia ovata (Oleaceae).</title>
        <authorList>
            <person name="Jang H."/>
        </authorList>
    </citation>
    <scope>NUCLEOTIDE SEQUENCE [LARGE SCALE GENOMIC DNA]</scope>
</reference>
<dbReference type="PANTHER" id="PTHR37904:SF2">
    <property type="entry name" value="OS10G0566900 PROTEIN"/>
    <property type="match status" value="1"/>
</dbReference>
<evidence type="ECO:0000256" key="1">
    <source>
        <dbReference type="SAM" id="Coils"/>
    </source>
</evidence>
<keyword evidence="3" id="KW-1185">Reference proteome</keyword>
<dbReference type="Pfam" id="PF15011">
    <property type="entry name" value="CA109-like"/>
    <property type="match status" value="1"/>
</dbReference>
<dbReference type="AlphaFoldDB" id="A0ABD1Q1E9"/>
<organism evidence="2 3">
    <name type="scientific">Abeliophyllum distichum</name>
    <dbReference type="NCBI Taxonomy" id="126358"/>
    <lineage>
        <taxon>Eukaryota</taxon>
        <taxon>Viridiplantae</taxon>
        <taxon>Streptophyta</taxon>
        <taxon>Embryophyta</taxon>
        <taxon>Tracheophyta</taxon>
        <taxon>Spermatophyta</taxon>
        <taxon>Magnoliopsida</taxon>
        <taxon>eudicotyledons</taxon>
        <taxon>Gunneridae</taxon>
        <taxon>Pentapetalae</taxon>
        <taxon>asterids</taxon>
        <taxon>lamiids</taxon>
        <taxon>Lamiales</taxon>
        <taxon>Oleaceae</taxon>
        <taxon>Forsythieae</taxon>
        <taxon>Abeliophyllum</taxon>
    </lineage>
</organism>
<proteinExistence type="predicted"/>
<dbReference type="InterPro" id="IPR038985">
    <property type="entry name" value="OPRN-like"/>
</dbReference>
<dbReference type="PANTHER" id="PTHR37904">
    <property type="entry name" value="OS10G0566900 PROTEIN"/>
    <property type="match status" value="1"/>
</dbReference>
<dbReference type="EMBL" id="JBFOLK010000012">
    <property type="protein sequence ID" value="KAL2470010.1"/>
    <property type="molecule type" value="Genomic_DNA"/>
</dbReference>
<accession>A0ABD1Q1E9</accession>
<protein>
    <submittedName>
        <fullName evidence="2">Uncharacterized protein</fullName>
    </submittedName>
</protein>
<dbReference type="Proteomes" id="UP001604336">
    <property type="component" value="Unassembled WGS sequence"/>
</dbReference>
<feature type="coiled-coil region" evidence="1">
    <location>
        <begin position="22"/>
        <end position="56"/>
    </location>
</feature>